<reference evidence="1" key="1">
    <citation type="submission" date="2024-09" db="EMBL/GenBank/DDBJ databases">
        <title>Draft Genome Sequences of Neofusicoccum parvum.</title>
        <authorList>
            <person name="Ashida A."/>
            <person name="Camagna M."/>
            <person name="Tanaka A."/>
            <person name="Takemoto D."/>
        </authorList>
    </citation>
    <scope>NUCLEOTIDE SEQUENCE</scope>
    <source>
        <strain evidence="1">PPO83</strain>
    </source>
</reference>
<comment type="caution">
    <text evidence="1">The sequence shown here is derived from an EMBL/GenBank/DDBJ whole genome shotgun (WGS) entry which is preliminary data.</text>
</comment>
<accession>A0ACB5SMT8</accession>
<dbReference type="EMBL" id="BSXG01000147">
    <property type="protein sequence ID" value="GME48829.1"/>
    <property type="molecule type" value="Genomic_DNA"/>
</dbReference>
<proteinExistence type="predicted"/>
<evidence type="ECO:0000313" key="2">
    <source>
        <dbReference type="Proteomes" id="UP001165186"/>
    </source>
</evidence>
<sequence>MCRCAFELLRSDRASVALDFRDFARRNGSGARAVSLQGTTNDKLVYCRSSERTMAISHVWSHGQGGRPERSTGTGFNRCLHDRYARIARSFGCDSYWMDTPCIPQDHQLRDEAIQNINRVFRDSRLTLVCDRDVQLIDASRRSLAVHERILAVLLVCDWNARAWTLLEAMRGRHDVWLLCRHDVPVSFRAALDDVHRRGSVALATLFLTAQHLLPSFRPVKAAQRESMRAMVRGLVSVEEAAMLLSHRHATRPGDEIVIWSLLVGETVPEDALDFWRRNLIVRTGFLVSSVPRLDKLGWSWAPVRPDMPEEGYRRGRDKLVFHQDGVKTEFADVVDDGLDAPCTKHGHSSGELEALHFDFYTFLGEPTTGKACGSEAPTKKPVQSQEHNQTHSVPAFLRCYVTGRTLDVDALQGQA</sequence>
<gene>
    <name evidence="1" type="primary">g7220</name>
    <name evidence="1" type="ORF">NpPPO83_00007220</name>
</gene>
<dbReference type="Proteomes" id="UP001165186">
    <property type="component" value="Unassembled WGS sequence"/>
</dbReference>
<evidence type="ECO:0000313" key="1">
    <source>
        <dbReference type="EMBL" id="GME48829.1"/>
    </source>
</evidence>
<organism evidence="1 2">
    <name type="scientific">Neofusicoccum parvum</name>
    <dbReference type="NCBI Taxonomy" id="310453"/>
    <lineage>
        <taxon>Eukaryota</taxon>
        <taxon>Fungi</taxon>
        <taxon>Dikarya</taxon>
        <taxon>Ascomycota</taxon>
        <taxon>Pezizomycotina</taxon>
        <taxon>Dothideomycetes</taxon>
        <taxon>Dothideomycetes incertae sedis</taxon>
        <taxon>Botryosphaeriales</taxon>
        <taxon>Botryosphaeriaceae</taxon>
        <taxon>Neofusicoccum</taxon>
    </lineage>
</organism>
<protein>
    <submittedName>
        <fullName evidence="1">Uncharacterized protein</fullName>
    </submittedName>
</protein>
<name>A0ACB5SMT8_9PEZI</name>
<keyword evidence="2" id="KW-1185">Reference proteome</keyword>